<gene>
    <name evidence="2" type="ORF">AV274_2874</name>
</gene>
<comment type="caution">
    <text evidence="2">The sequence shown here is derived from an EMBL/GenBank/DDBJ whole genome shotgun (WGS) entry which is preliminary data.</text>
</comment>
<evidence type="ECO:0000256" key="1">
    <source>
        <dbReference type="SAM" id="MobiDB-lite"/>
    </source>
</evidence>
<feature type="compositionally biased region" description="Polar residues" evidence="1">
    <location>
        <begin position="8"/>
        <end position="26"/>
    </location>
</feature>
<feature type="compositionally biased region" description="Polar residues" evidence="1">
    <location>
        <begin position="96"/>
        <end position="116"/>
    </location>
</feature>
<feature type="compositionally biased region" description="Acidic residues" evidence="1">
    <location>
        <begin position="225"/>
        <end position="239"/>
    </location>
</feature>
<accession>A0A196SHG7</accession>
<dbReference type="Proteomes" id="UP000078348">
    <property type="component" value="Unassembled WGS sequence"/>
</dbReference>
<feature type="compositionally biased region" description="Low complexity" evidence="1">
    <location>
        <begin position="76"/>
        <end position="86"/>
    </location>
</feature>
<feature type="compositionally biased region" description="Pro residues" evidence="1">
    <location>
        <begin position="204"/>
        <end position="214"/>
    </location>
</feature>
<protein>
    <submittedName>
        <fullName evidence="2">Uncharacterized protein</fullName>
    </submittedName>
</protein>
<feature type="region of interest" description="Disordered" evidence="1">
    <location>
        <begin position="1"/>
        <end position="26"/>
    </location>
</feature>
<feature type="region of interest" description="Disordered" evidence="1">
    <location>
        <begin position="193"/>
        <end position="275"/>
    </location>
</feature>
<organism evidence="2 3">
    <name type="scientific">Blastocystis sp. subtype 1 (strain ATCC 50177 / NandII)</name>
    <dbReference type="NCBI Taxonomy" id="478820"/>
    <lineage>
        <taxon>Eukaryota</taxon>
        <taxon>Sar</taxon>
        <taxon>Stramenopiles</taxon>
        <taxon>Bigyra</taxon>
        <taxon>Opalozoa</taxon>
        <taxon>Opalinata</taxon>
        <taxon>Blastocystidae</taxon>
        <taxon>Blastocystis</taxon>
    </lineage>
</organism>
<feature type="region of interest" description="Disordered" evidence="1">
    <location>
        <begin position="362"/>
        <end position="396"/>
    </location>
</feature>
<sequence>MSLFPPLDNNSSNRNSFPQLPGTPNTTESQYARVICHYGNASSTHLLKAEQFGFSAPPPLTSGNGEGKSLFPPLPLNGAAAPAPSNSTPPAPALSHVSSQQKPSEPNPFSSSSIPQLSWVEQQRMKESKRLSQIYDQRDVIMNQHNEATKQQEEVLRNRRMLNQTSIFTSAVSPSSSVSSAESTHAFPLMPTLSQLTPFNQPTQPTPFNQPPQQTPALQSHASQEEEEYESCESEEEQENQNQEDQQFEEAITDLSQSVRESCGQGTEEERKSGEDFVNLVNRYKKLQQNKSKLLQQVADETLDSIEKNRQLKAEIRELQSEIERYLQIILRSHQRSEERRREREKAKAVVEAERVAEMLNKKKAREERKLERMKKREAERKKTLEARQKRRDAKQ</sequence>
<dbReference type="AlphaFoldDB" id="A0A196SHG7"/>
<name>A0A196SHG7_BLAHN</name>
<feature type="compositionally biased region" description="Basic and acidic residues" evidence="1">
    <location>
        <begin position="362"/>
        <end position="388"/>
    </location>
</feature>
<keyword evidence="3" id="KW-1185">Reference proteome</keyword>
<evidence type="ECO:0000313" key="2">
    <source>
        <dbReference type="EMBL" id="OAO15409.1"/>
    </source>
</evidence>
<evidence type="ECO:0000313" key="3">
    <source>
        <dbReference type="Proteomes" id="UP000078348"/>
    </source>
</evidence>
<proteinExistence type="predicted"/>
<dbReference type="EMBL" id="LXWW01000143">
    <property type="protein sequence ID" value="OAO15409.1"/>
    <property type="molecule type" value="Genomic_DNA"/>
</dbReference>
<feature type="region of interest" description="Disordered" evidence="1">
    <location>
        <begin position="57"/>
        <end position="116"/>
    </location>
</feature>
<reference evidence="2 3" key="1">
    <citation type="submission" date="2016-05" db="EMBL/GenBank/DDBJ databases">
        <title>Nuclear genome of Blastocystis sp. subtype 1 NandII.</title>
        <authorList>
            <person name="Gentekaki E."/>
            <person name="Curtis B."/>
            <person name="Stairs C."/>
            <person name="Eme L."/>
            <person name="Herman E."/>
            <person name="Klimes V."/>
            <person name="Arias M.C."/>
            <person name="Elias M."/>
            <person name="Hilliou F."/>
            <person name="Klute M."/>
            <person name="Malik S.-B."/>
            <person name="Pightling A."/>
            <person name="Rachubinski R."/>
            <person name="Salas D."/>
            <person name="Schlacht A."/>
            <person name="Suga H."/>
            <person name="Archibald J."/>
            <person name="Ball S.G."/>
            <person name="Clark G."/>
            <person name="Dacks J."/>
            <person name="Van Der Giezen M."/>
            <person name="Tsaousis A."/>
            <person name="Roger A."/>
        </authorList>
    </citation>
    <scope>NUCLEOTIDE SEQUENCE [LARGE SCALE GENOMIC DNA]</scope>
    <source>
        <strain evidence="3">ATCC 50177 / NandII</strain>
    </source>
</reference>